<dbReference type="Proteomes" id="UP000886852">
    <property type="component" value="Unassembled WGS sequence"/>
</dbReference>
<dbReference type="InterPro" id="IPR002942">
    <property type="entry name" value="S4_RNA-bd"/>
</dbReference>
<dbReference type="InterPro" id="IPR020103">
    <property type="entry name" value="PsdUridine_synth_cat_dom_sf"/>
</dbReference>
<evidence type="ECO:0000313" key="8">
    <source>
        <dbReference type="Proteomes" id="UP000886852"/>
    </source>
</evidence>
<dbReference type="FunFam" id="3.10.290.10:FF:000003">
    <property type="entry name" value="Pseudouridine synthase"/>
    <property type="match status" value="1"/>
</dbReference>
<dbReference type="SUPFAM" id="SSF55120">
    <property type="entry name" value="Pseudouridine synthase"/>
    <property type="match status" value="1"/>
</dbReference>
<dbReference type="InterPro" id="IPR042092">
    <property type="entry name" value="PsdUridine_s_RsuA/RluB/E/F_cat"/>
</dbReference>
<dbReference type="InterPro" id="IPR006145">
    <property type="entry name" value="PsdUridine_synth_RsuA/RluA"/>
</dbReference>
<dbReference type="Gene3D" id="3.30.70.580">
    <property type="entry name" value="Pseudouridine synthase I, catalytic domain, N-terminal subdomain"/>
    <property type="match status" value="1"/>
</dbReference>
<dbReference type="Pfam" id="PF00849">
    <property type="entry name" value="PseudoU_synth_2"/>
    <property type="match status" value="1"/>
</dbReference>
<dbReference type="GO" id="GO:0003723">
    <property type="term" value="F:RNA binding"/>
    <property type="evidence" value="ECO:0007669"/>
    <property type="project" value="UniProtKB-KW"/>
</dbReference>
<dbReference type="Gene3D" id="3.30.70.1560">
    <property type="entry name" value="Alpha-L RNA-binding motif"/>
    <property type="match status" value="1"/>
</dbReference>
<dbReference type="InterPro" id="IPR020094">
    <property type="entry name" value="TruA/RsuA/RluB/E/F_N"/>
</dbReference>
<organism evidence="7 8">
    <name type="scientific">Candidatus Fimimonas merdipullorum</name>
    <dbReference type="NCBI Taxonomy" id="2840822"/>
    <lineage>
        <taxon>Bacteria</taxon>
        <taxon>Pseudomonadati</taxon>
        <taxon>Myxococcota</taxon>
        <taxon>Myxococcia</taxon>
        <taxon>Myxococcales</taxon>
        <taxon>Cystobacterineae</taxon>
        <taxon>Myxococcaceae</taxon>
        <taxon>Myxococcaceae incertae sedis</taxon>
        <taxon>Candidatus Fimimonas</taxon>
    </lineage>
</organism>
<dbReference type="InterPro" id="IPR050343">
    <property type="entry name" value="RsuA_PseudoU_synthase"/>
</dbReference>
<dbReference type="Pfam" id="PF01479">
    <property type="entry name" value="S4"/>
    <property type="match status" value="1"/>
</dbReference>
<comment type="similarity">
    <text evidence="1 5">Belongs to the pseudouridine synthase RsuA family.</text>
</comment>
<dbReference type="EMBL" id="DVOC01000083">
    <property type="protein sequence ID" value="HIU91303.1"/>
    <property type="molecule type" value="Genomic_DNA"/>
</dbReference>
<evidence type="ECO:0000256" key="1">
    <source>
        <dbReference type="ARBA" id="ARBA00008348"/>
    </source>
</evidence>
<dbReference type="AlphaFoldDB" id="A0A9D1MXG7"/>
<dbReference type="Gene3D" id="3.10.290.10">
    <property type="entry name" value="RNA-binding S4 domain"/>
    <property type="match status" value="1"/>
</dbReference>
<proteinExistence type="inferred from homology"/>
<evidence type="ECO:0000313" key="7">
    <source>
        <dbReference type="EMBL" id="HIU91303.1"/>
    </source>
</evidence>
<evidence type="ECO:0000256" key="4">
    <source>
        <dbReference type="PROSITE-ProRule" id="PRU00182"/>
    </source>
</evidence>
<dbReference type="CDD" id="cd02870">
    <property type="entry name" value="PseudoU_synth_RsuA_like"/>
    <property type="match status" value="1"/>
</dbReference>
<dbReference type="InterPro" id="IPR000748">
    <property type="entry name" value="PsdUridine_synth_RsuA/RluB/E/F"/>
</dbReference>
<dbReference type="GO" id="GO:0000455">
    <property type="term" value="P:enzyme-directed rRNA pseudouridine synthesis"/>
    <property type="evidence" value="ECO:0007669"/>
    <property type="project" value="UniProtKB-ARBA"/>
</dbReference>
<evidence type="ECO:0000256" key="3">
    <source>
        <dbReference type="ARBA" id="ARBA00023235"/>
    </source>
</evidence>
<evidence type="ECO:0000259" key="6">
    <source>
        <dbReference type="SMART" id="SM00363"/>
    </source>
</evidence>
<dbReference type="InterPro" id="IPR018496">
    <property type="entry name" value="PsdUridine_synth_RsuA/RluB_CS"/>
</dbReference>
<keyword evidence="3 5" id="KW-0413">Isomerase</keyword>
<dbReference type="PANTHER" id="PTHR47683:SF2">
    <property type="entry name" value="RNA-BINDING S4 DOMAIN-CONTAINING PROTEIN"/>
    <property type="match status" value="1"/>
</dbReference>
<dbReference type="InterPro" id="IPR036986">
    <property type="entry name" value="S4_RNA-bd_sf"/>
</dbReference>
<dbReference type="GO" id="GO:0005829">
    <property type="term" value="C:cytosol"/>
    <property type="evidence" value="ECO:0007669"/>
    <property type="project" value="UniProtKB-ARBA"/>
</dbReference>
<gene>
    <name evidence="7" type="ORF">IAC72_04770</name>
</gene>
<keyword evidence="2 4" id="KW-0694">RNA-binding</keyword>
<accession>A0A9D1MXG7</accession>
<reference evidence="7" key="1">
    <citation type="submission" date="2020-10" db="EMBL/GenBank/DDBJ databases">
        <authorList>
            <person name="Gilroy R."/>
        </authorList>
    </citation>
    <scope>NUCLEOTIDE SEQUENCE</scope>
    <source>
        <strain evidence="7">ChiHjej12B11-7776</strain>
    </source>
</reference>
<dbReference type="GO" id="GO:0120159">
    <property type="term" value="F:rRNA pseudouridine synthase activity"/>
    <property type="evidence" value="ECO:0007669"/>
    <property type="project" value="UniProtKB-ARBA"/>
</dbReference>
<dbReference type="NCBIfam" id="TIGR00093">
    <property type="entry name" value="pseudouridine synthase"/>
    <property type="match status" value="1"/>
</dbReference>
<name>A0A9D1MXG7_9BACT</name>
<dbReference type="CDD" id="cd00165">
    <property type="entry name" value="S4"/>
    <property type="match status" value="1"/>
</dbReference>
<evidence type="ECO:0000256" key="5">
    <source>
        <dbReference type="RuleBase" id="RU003887"/>
    </source>
</evidence>
<evidence type="ECO:0000256" key="2">
    <source>
        <dbReference type="ARBA" id="ARBA00022884"/>
    </source>
</evidence>
<dbReference type="PROSITE" id="PS50889">
    <property type="entry name" value="S4"/>
    <property type="match status" value="1"/>
</dbReference>
<dbReference type="PROSITE" id="PS01149">
    <property type="entry name" value="PSI_RSU"/>
    <property type="match status" value="1"/>
</dbReference>
<comment type="caution">
    <text evidence="7">The sequence shown here is derived from an EMBL/GenBank/DDBJ whole genome shotgun (WGS) entry which is preliminary data.</text>
</comment>
<reference evidence="7" key="2">
    <citation type="journal article" date="2021" name="PeerJ">
        <title>Extensive microbial diversity within the chicken gut microbiome revealed by metagenomics and culture.</title>
        <authorList>
            <person name="Gilroy R."/>
            <person name="Ravi A."/>
            <person name="Getino M."/>
            <person name="Pursley I."/>
            <person name="Horton D.L."/>
            <person name="Alikhan N.F."/>
            <person name="Baker D."/>
            <person name="Gharbi K."/>
            <person name="Hall N."/>
            <person name="Watson M."/>
            <person name="Adriaenssens E.M."/>
            <person name="Foster-Nyarko E."/>
            <person name="Jarju S."/>
            <person name="Secka A."/>
            <person name="Antonio M."/>
            <person name="Oren A."/>
            <person name="Chaudhuri R.R."/>
            <person name="La Ragione R."/>
            <person name="Hildebrand F."/>
            <person name="Pallen M.J."/>
        </authorList>
    </citation>
    <scope>NUCLEOTIDE SEQUENCE</scope>
    <source>
        <strain evidence="7">ChiHjej12B11-7776</strain>
    </source>
</reference>
<feature type="domain" description="RNA-binding S4" evidence="6">
    <location>
        <begin position="2"/>
        <end position="59"/>
    </location>
</feature>
<sequence length="234" mass="26342">MIRLNKYLADCGVGSRRQCDEYIADGVVKVNGKRAVVGQTVEERDVVTVEGRRVAPKTKLYYVMLHKPKGCVCTVRDDRGRKTVMDFIDLKARLFPVGRLDYDTEGLLLLTNDGEVANVLTHPSHSIKKTYVARVSGAITESQRRQLEQGVEVDGKMTLPAQVTLLESDGHHTRVEVVITEGRNRQVKKMFQAVGAEVEFLKRTAVGELHLGGLQRGKYRFLNEKEMQYIKGLK</sequence>
<protein>
    <recommendedName>
        <fullName evidence="5">Pseudouridine synthase</fullName>
        <ecNumber evidence="5">5.4.99.-</ecNumber>
    </recommendedName>
</protein>
<dbReference type="FunFam" id="3.30.70.1560:FF:000001">
    <property type="entry name" value="Pseudouridine synthase"/>
    <property type="match status" value="1"/>
</dbReference>
<dbReference type="PANTHER" id="PTHR47683">
    <property type="entry name" value="PSEUDOURIDINE SYNTHASE FAMILY PROTEIN-RELATED"/>
    <property type="match status" value="1"/>
</dbReference>
<dbReference type="EC" id="5.4.99.-" evidence="5"/>
<dbReference type="SMART" id="SM00363">
    <property type="entry name" value="S4"/>
    <property type="match status" value="1"/>
</dbReference>
<dbReference type="SUPFAM" id="SSF55174">
    <property type="entry name" value="Alpha-L RNA-binding motif"/>
    <property type="match status" value="1"/>
</dbReference>